<dbReference type="InterPro" id="IPR000184">
    <property type="entry name" value="Bac_surfAg_D15"/>
</dbReference>
<dbReference type="Gene3D" id="2.40.160.50">
    <property type="entry name" value="membrane protein fhac: a member of the omp85/tpsb transporter family"/>
    <property type="match status" value="1"/>
</dbReference>
<dbReference type="Proteomes" id="UP000809621">
    <property type="component" value="Unassembled WGS sequence"/>
</dbReference>
<evidence type="ECO:0000256" key="1">
    <source>
        <dbReference type="ARBA" id="ARBA00004370"/>
    </source>
</evidence>
<evidence type="ECO:0000313" key="5">
    <source>
        <dbReference type="Proteomes" id="UP000809621"/>
    </source>
</evidence>
<keyword evidence="2" id="KW-0472">Membrane</keyword>
<evidence type="ECO:0000313" key="4">
    <source>
        <dbReference type="EMBL" id="MBM7035950.1"/>
    </source>
</evidence>
<dbReference type="EMBL" id="JAFEUM010000002">
    <property type="protein sequence ID" value="MBM7035950.1"/>
    <property type="molecule type" value="Genomic_DNA"/>
</dbReference>
<name>A0ABS2HED6_9VIBR</name>
<sequence length="368" mass="40526">MSTPSIAVSFTDPIDGRFDMGEYLAENAYGFLPIPILITEPALGYGAGMVGMFLHESEEQTEKRRQLALTSIDGGAQLIPPAVTVLGGGATQNGTWFGFFGHRHVWKEDSIRYLGGIGYGNVVLDLYFGSDNQFSVETETVGLGGMQKLQFRLADSDLFLGVQQFFSNAEFGLGSNGTGIPDLGFTKEFTTSALGFNVEYDNKDNFFFPRQGYYTNLEYLWFDESIGSDYDFETLLAQGQAYFPLSKSFTFIAAAEYNVLSSDSRLLPRTLKPYADLRGLPSFKYQGNYTGTAEAQVMWHIDPRWTALLFGGVGVYSDSASDFWNNPTPAIGTGFRYLMARRYGIQAGVDIAVSEDDSAFYITVGTGI</sequence>
<evidence type="ECO:0000259" key="3">
    <source>
        <dbReference type="Pfam" id="PF01103"/>
    </source>
</evidence>
<protein>
    <submittedName>
        <fullName evidence="4">BamA/TamA family outer membrane protein</fullName>
    </submittedName>
</protein>
<feature type="domain" description="Bacterial surface antigen (D15)" evidence="3">
    <location>
        <begin position="185"/>
        <end position="261"/>
    </location>
</feature>
<proteinExistence type="predicted"/>
<evidence type="ECO:0000256" key="2">
    <source>
        <dbReference type="ARBA" id="ARBA00023136"/>
    </source>
</evidence>
<comment type="subcellular location">
    <subcellularLocation>
        <location evidence="1">Membrane</location>
    </subcellularLocation>
</comment>
<keyword evidence="5" id="KW-1185">Reference proteome</keyword>
<accession>A0ABS2HED6</accession>
<dbReference type="Pfam" id="PF01103">
    <property type="entry name" value="Omp85"/>
    <property type="match status" value="1"/>
</dbReference>
<reference evidence="4 5" key="1">
    <citation type="submission" date="2021-02" db="EMBL/GenBank/DDBJ databases">
        <authorList>
            <person name="Park J.-S."/>
        </authorList>
    </citation>
    <scope>NUCLEOTIDE SEQUENCE [LARGE SCALE GENOMIC DNA]</scope>
    <source>
        <strain evidence="4 5">188UL20-2</strain>
    </source>
</reference>
<comment type="caution">
    <text evidence="4">The sequence shown here is derived from an EMBL/GenBank/DDBJ whole genome shotgun (WGS) entry which is preliminary data.</text>
</comment>
<gene>
    <name evidence="4" type="ORF">JQC93_05965</name>
</gene>
<organism evidence="4 5">
    <name type="scientific">Vibrio ulleungensis</name>
    <dbReference type="NCBI Taxonomy" id="2807619"/>
    <lineage>
        <taxon>Bacteria</taxon>
        <taxon>Pseudomonadati</taxon>
        <taxon>Pseudomonadota</taxon>
        <taxon>Gammaproteobacteria</taxon>
        <taxon>Vibrionales</taxon>
        <taxon>Vibrionaceae</taxon>
        <taxon>Vibrio</taxon>
    </lineage>
</organism>